<dbReference type="Gene3D" id="3.30.430.20">
    <property type="entry name" value="Gnk2 domain, C-X8-C-X2-C motif"/>
    <property type="match status" value="1"/>
</dbReference>
<sequence length="140" mass="14632">MQQSWLFLLAVAVSPLATGAYTVDCIDGGGTYKANSTYEANLRRLAAIVPAEISSSNILFAFRGVGSWPNRPRAASHCYMIINSNGTVSSPSASSCAACIAGAFREAERACPYGKKAVVFGHSCRLSLAGFPSAVVFGMA</sequence>
<dbReference type="PROSITE" id="PS51473">
    <property type="entry name" value="GNK2"/>
    <property type="match status" value="1"/>
</dbReference>
<evidence type="ECO:0000313" key="5">
    <source>
        <dbReference type="EMBL" id="KQK15899.1"/>
    </source>
</evidence>
<dbReference type="EnsemblPlants" id="KQK15899">
    <property type="protein sequence ID" value="KQK15899"/>
    <property type="gene ID" value="BRADI_1g25670v3"/>
</dbReference>
<evidence type="ECO:0000256" key="1">
    <source>
        <dbReference type="ARBA" id="ARBA00022729"/>
    </source>
</evidence>
<dbReference type="OrthoDB" id="684391at2759"/>
<dbReference type="ExpressionAtlas" id="A0A0Q3JD55">
    <property type="expression patterns" value="baseline and differential"/>
</dbReference>
<dbReference type="InterPro" id="IPR038408">
    <property type="entry name" value="GNK2_sf"/>
</dbReference>
<reference evidence="5 6" key="1">
    <citation type="journal article" date="2010" name="Nature">
        <title>Genome sequencing and analysis of the model grass Brachypodium distachyon.</title>
        <authorList>
            <consortium name="International Brachypodium Initiative"/>
        </authorList>
    </citation>
    <scope>NUCLEOTIDE SEQUENCE [LARGE SCALE GENOMIC DNA]</scope>
    <source>
        <strain evidence="5 6">Bd21</strain>
    </source>
</reference>
<dbReference type="Proteomes" id="UP000008810">
    <property type="component" value="Chromosome 1"/>
</dbReference>
<dbReference type="Gramene" id="KQK15899">
    <property type="protein sequence ID" value="KQK15899"/>
    <property type="gene ID" value="BRADI_1g25670v3"/>
</dbReference>
<dbReference type="AlphaFoldDB" id="A0A0Q3JD55"/>
<dbReference type="PANTHER" id="PTHR32099:SF9">
    <property type="entry name" value="OS07G0538300 PROTEIN"/>
    <property type="match status" value="1"/>
</dbReference>
<dbReference type="InParanoid" id="A0A0Q3JD55"/>
<reference evidence="6" key="3">
    <citation type="submission" date="2018-08" db="UniProtKB">
        <authorList>
            <consortium name="EnsemblPlants"/>
        </authorList>
    </citation>
    <scope>IDENTIFICATION</scope>
    <source>
        <strain evidence="6">cv. Bd21</strain>
    </source>
</reference>
<dbReference type="PANTHER" id="PTHR32099">
    <property type="entry name" value="CYSTEINE-RICH REPEAT SECRETORY PROTEIN"/>
    <property type="match status" value="1"/>
</dbReference>
<protein>
    <recommendedName>
        <fullName evidence="4">Gnk2-homologous domain-containing protein</fullName>
    </recommendedName>
</protein>
<evidence type="ECO:0000313" key="6">
    <source>
        <dbReference type="EnsemblPlants" id="KQK15899"/>
    </source>
</evidence>
<evidence type="ECO:0000259" key="4">
    <source>
        <dbReference type="PROSITE" id="PS51473"/>
    </source>
</evidence>
<evidence type="ECO:0000256" key="3">
    <source>
        <dbReference type="SAM" id="SignalP"/>
    </source>
</evidence>
<feature type="domain" description="Gnk2-homologous" evidence="4">
    <location>
        <begin position="20"/>
        <end position="133"/>
    </location>
</feature>
<proteinExistence type="predicted"/>
<reference evidence="5" key="2">
    <citation type="submission" date="2017-06" db="EMBL/GenBank/DDBJ databases">
        <title>WGS assembly of Brachypodium distachyon.</title>
        <authorList>
            <consortium name="The International Brachypodium Initiative"/>
            <person name="Lucas S."/>
            <person name="Harmon-Smith M."/>
            <person name="Lail K."/>
            <person name="Tice H."/>
            <person name="Grimwood J."/>
            <person name="Bruce D."/>
            <person name="Barry K."/>
            <person name="Shu S."/>
            <person name="Lindquist E."/>
            <person name="Wang M."/>
            <person name="Pitluck S."/>
            <person name="Vogel J.P."/>
            <person name="Garvin D.F."/>
            <person name="Mockler T.C."/>
            <person name="Schmutz J."/>
            <person name="Rokhsar D."/>
            <person name="Bevan M.W."/>
        </authorList>
    </citation>
    <scope>NUCLEOTIDE SEQUENCE</scope>
    <source>
        <strain evidence="5">Bd21</strain>
    </source>
</reference>
<keyword evidence="1 3" id="KW-0732">Signal</keyword>
<feature type="chain" id="PRO_5033238364" description="Gnk2-homologous domain-containing protein" evidence="3">
    <location>
        <begin position="20"/>
        <end position="140"/>
    </location>
</feature>
<organism evidence="5">
    <name type="scientific">Brachypodium distachyon</name>
    <name type="common">Purple false brome</name>
    <name type="synonym">Trachynia distachya</name>
    <dbReference type="NCBI Taxonomy" id="15368"/>
    <lineage>
        <taxon>Eukaryota</taxon>
        <taxon>Viridiplantae</taxon>
        <taxon>Streptophyta</taxon>
        <taxon>Embryophyta</taxon>
        <taxon>Tracheophyta</taxon>
        <taxon>Spermatophyta</taxon>
        <taxon>Magnoliopsida</taxon>
        <taxon>Liliopsida</taxon>
        <taxon>Poales</taxon>
        <taxon>Poaceae</taxon>
        <taxon>BOP clade</taxon>
        <taxon>Pooideae</taxon>
        <taxon>Stipodae</taxon>
        <taxon>Brachypodieae</taxon>
        <taxon>Brachypodium</taxon>
    </lineage>
</organism>
<keyword evidence="7" id="KW-1185">Reference proteome</keyword>
<accession>A0A0Q3JD55</accession>
<evidence type="ECO:0000313" key="7">
    <source>
        <dbReference type="Proteomes" id="UP000008810"/>
    </source>
</evidence>
<name>A0A0Q3JD55_BRADI</name>
<dbReference type="Pfam" id="PF01657">
    <property type="entry name" value="Stress-antifung"/>
    <property type="match status" value="1"/>
</dbReference>
<dbReference type="InterPro" id="IPR002902">
    <property type="entry name" value="GNK2"/>
</dbReference>
<feature type="signal peptide" evidence="3">
    <location>
        <begin position="1"/>
        <end position="19"/>
    </location>
</feature>
<gene>
    <name evidence="5" type="ORF">BRADI_1g25670v3</name>
</gene>
<evidence type="ECO:0000256" key="2">
    <source>
        <dbReference type="ARBA" id="ARBA00022737"/>
    </source>
</evidence>
<keyword evidence="2" id="KW-0677">Repeat</keyword>
<dbReference type="EMBL" id="CM000880">
    <property type="protein sequence ID" value="KQK15899.1"/>
    <property type="molecule type" value="Genomic_DNA"/>
</dbReference>